<dbReference type="EMBL" id="JBHSMH010000055">
    <property type="protein sequence ID" value="MFC5470321.1"/>
    <property type="molecule type" value="Genomic_DNA"/>
</dbReference>
<dbReference type="Pfam" id="PF01323">
    <property type="entry name" value="DSBA"/>
    <property type="match status" value="1"/>
</dbReference>
<sequence length="211" mass="23394">MKIDVYSDMVCPWCRIGKKNMNDAIEAWSGQSDQSVEVSYHAYQLDPSLPVEGLPFDSVMEKKMGGKERLRPMLQRVTDAGAAVGVTFNFDNVKRMPNTVLAHRITALLPQEDEEHWIEAVMKAYFEDGRDIARLDVLLEIAGELGLDPAEAKALLEKGEGLDAVERDQQSAQTIGITGVPFFIINNKFALSGAYPSAQFLEAFKKIGQEA</sequence>
<dbReference type="SUPFAM" id="SSF52833">
    <property type="entry name" value="Thioredoxin-like"/>
    <property type="match status" value="1"/>
</dbReference>
<dbReference type="RefSeq" id="WP_209749943.1">
    <property type="nucleotide sequence ID" value="NZ_JBHSMH010000055.1"/>
</dbReference>
<reference evidence="3" key="1">
    <citation type="journal article" date="2019" name="Int. J. Syst. Evol. Microbiol.">
        <title>The Global Catalogue of Microorganisms (GCM) 10K type strain sequencing project: providing services to taxonomists for standard genome sequencing and annotation.</title>
        <authorList>
            <consortium name="The Broad Institute Genomics Platform"/>
            <consortium name="The Broad Institute Genome Sequencing Center for Infectious Disease"/>
            <person name="Wu L."/>
            <person name="Ma J."/>
        </authorList>
    </citation>
    <scope>NUCLEOTIDE SEQUENCE [LARGE SCALE GENOMIC DNA]</scope>
    <source>
        <strain evidence="3">CCUG 57113</strain>
    </source>
</reference>
<dbReference type="Proteomes" id="UP001596105">
    <property type="component" value="Unassembled WGS sequence"/>
</dbReference>
<dbReference type="CDD" id="cd03024">
    <property type="entry name" value="DsbA_FrnE"/>
    <property type="match status" value="1"/>
</dbReference>
<comment type="caution">
    <text evidence="2">The sequence shown here is derived from an EMBL/GenBank/DDBJ whole genome shotgun (WGS) entry which is preliminary data.</text>
</comment>
<dbReference type="InterPro" id="IPR036249">
    <property type="entry name" value="Thioredoxin-like_sf"/>
</dbReference>
<proteinExistence type="predicted"/>
<evidence type="ECO:0000259" key="1">
    <source>
        <dbReference type="Pfam" id="PF01323"/>
    </source>
</evidence>
<dbReference type="PANTHER" id="PTHR13887">
    <property type="entry name" value="GLUTATHIONE S-TRANSFERASE KAPPA"/>
    <property type="match status" value="1"/>
</dbReference>
<dbReference type="PANTHER" id="PTHR13887:SF41">
    <property type="entry name" value="THIOREDOXIN SUPERFAMILY PROTEIN"/>
    <property type="match status" value="1"/>
</dbReference>
<accession>A0ABW0LYB3</accession>
<organism evidence="2 3">
    <name type="scientific">Cohnella suwonensis</name>
    <dbReference type="NCBI Taxonomy" id="696072"/>
    <lineage>
        <taxon>Bacteria</taxon>
        <taxon>Bacillati</taxon>
        <taxon>Bacillota</taxon>
        <taxon>Bacilli</taxon>
        <taxon>Bacillales</taxon>
        <taxon>Paenibacillaceae</taxon>
        <taxon>Cohnella</taxon>
    </lineage>
</organism>
<evidence type="ECO:0000313" key="3">
    <source>
        <dbReference type="Proteomes" id="UP001596105"/>
    </source>
</evidence>
<dbReference type="Gene3D" id="3.40.30.10">
    <property type="entry name" value="Glutaredoxin"/>
    <property type="match status" value="1"/>
</dbReference>
<dbReference type="InterPro" id="IPR001853">
    <property type="entry name" value="DSBA-like_thioredoxin_dom"/>
</dbReference>
<feature type="domain" description="DSBA-like thioredoxin" evidence="1">
    <location>
        <begin position="3"/>
        <end position="204"/>
    </location>
</feature>
<name>A0ABW0LYB3_9BACL</name>
<protein>
    <submittedName>
        <fullName evidence="2">DsbA family protein</fullName>
    </submittedName>
</protein>
<gene>
    <name evidence="2" type="ORF">ACFPPD_16565</name>
</gene>
<evidence type="ECO:0000313" key="2">
    <source>
        <dbReference type="EMBL" id="MFC5470321.1"/>
    </source>
</evidence>
<keyword evidence="3" id="KW-1185">Reference proteome</keyword>